<dbReference type="RefSeq" id="WP_145182815.1">
    <property type="nucleotide sequence ID" value="NZ_CP036266.1"/>
</dbReference>
<evidence type="ECO:0000256" key="2">
    <source>
        <dbReference type="SAM" id="SignalP"/>
    </source>
</evidence>
<feature type="chain" id="PRO_5022130431" evidence="2">
    <location>
        <begin position="28"/>
        <end position="167"/>
    </location>
</feature>
<organism evidence="3 4">
    <name type="scientific">Gimesia chilikensis</name>
    <dbReference type="NCBI Taxonomy" id="2605989"/>
    <lineage>
        <taxon>Bacteria</taxon>
        <taxon>Pseudomonadati</taxon>
        <taxon>Planctomycetota</taxon>
        <taxon>Planctomycetia</taxon>
        <taxon>Planctomycetales</taxon>
        <taxon>Planctomycetaceae</taxon>
        <taxon>Gimesia</taxon>
    </lineage>
</organism>
<feature type="compositionally biased region" description="Polar residues" evidence="1">
    <location>
        <begin position="120"/>
        <end position="143"/>
    </location>
</feature>
<sequence precursor="true">MKKMKISVLSACIAGNLVYFSLNQVTAQEITFPDAPSRIKDSVSGLKVSQASTAGTLAKTQGAPAFARQDSAAQMAAGSLSRNTFSDNRNAVLSQSGSIGQLGRTSLSAASTPKSGSLNFSFDTTKAGNQGQISLPASQSARNTPGVDSEETSSINLNLFSQSRLAD</sequence>
<dbReference type="Proteomes" id="UP000320421">
    <property type="component" value="Chromosome"/>
</dbReference>
<name>A0A517PLJ9_9PLAN</name>
<protein>
    <submittedName>
        <fullName evidence="3">Uncharacterized protein</fullName>
    </submittedName>
</protein>
<evidence type="ECO:0000256" key="1">
    <source>
        <dbReference type="SAM" id="MobiDB-lite"/>
    </source>
</evidence>
<keyword evidence="2" id="KW-0732">Signal</keyword>
<accession>A0A517PLJ9</accession>
<gene>
    <name evidence="3" type="ORF">HG66A1_20270</name>
</gene>
<proteinExistence type="predicted"/>
<evidence type="ECO:0000313" key="4">
    <source>
        <dbReference type="Proteomes" id="UP000320421"/>
    </source>
</evidence>
<keyword evidence="4" id="KW-1185">Reference proteome</keyword>
<dbReference type="AlphaFoldDB" id="A0A517PLJ9"/>
<feature type="region of interest" description="Disordered" evidence="1">
    <location>
        <begin position="120"/>
        <end position="152"/>
    </location>
</feature>
<evidence type="ECO:0000313" key="3">
    <source>
        <dbReference type="EMBL" id="QDT20242.1"/>
    </source>
</evidence>
<dbReference type="EMBL" id="CP036266">
    <property type="protein sequence ID" value="QDT20242.1"/>
    <property type="molecule type" value="Genomic_DNA"/>
</dbReference>
<reference evidence="3 4" key="1">
    <citation type="submission" date="2019-02" db="EMBL/GenBank/DDBJ databases">
        <title>Deep-cultivation of Planctomycetes and their phenomic and genomic characterization uncovers novel biology.</title>
        <authorList>
            <person name="Wiegand S."/>
            <person name="Jogler M."/>
            <person name="Boedeker C."/>
            <person name="Pinto D."/>
            <person name="Vollmers J."/>
            <person name="Rivas-Marin E."/>
            <person name="Kohn T."/>
            <person name="Peeters S.H."/>
            <person name="Heuer A."/>
            <person name="Rast P."/>
            <person name="Oberbeckmann S."/>
            <person name="Bunk B."/>
            <person name="Jeske O."/>
            <person name="Meyerdierks A."/>
            <person name="Storesund J.E."/>
            <person name="Kallscheuer N."/>
            <person name="Luecker S."/>
            <person name="Lage O.M."/>
            <person name="Pohl T."/>
            <person name="Merkel B.J."/>
            <person name="Hornburger P."/>
            <person name="Mueller R.-W."/>
            <person name="Bruemmer F."/>
            <person name="Labrenz M."/>
            <person name="Spormann A.M."/>
            <person name="Op den Camp H."/>
            <person name="Overmann J."/>
            <person name="Amann R."/>
            <person name="Jetten M.S.M."/>
            <person name="Mascher T."/>
            <person name="Medema M.H."/>
            <person name="Devos D.P."/>
            <person name="Kaster A.-K."/>
            <person name="Ovreas L."/>
            <person name="Rohde M."/>
            <person name="Galperin M.Y."/>
            <person name="Jogler C."/>
        </authorList>
    </citation>
    <scope>NUCLEOTIDE SEQUENCE [LARGE SCALE GENOMIC DNA]</scope>
    <source>
        <strain evidence="3 4">HG66A1</strain>
    </source>
</reference>
<feature type="signal peptide" evidence="2">
    <location>
        <begin position="1"/>
        <end position="27"/>
    </location>
</feature>